<dbReference type="InterPro" id="IPR043519">
    <property type="entry name" value="NT_sf"/>
</dbReference>
<keyword evidence="9" id="KW-1185">Reference proteome</keyword>
<protein>
    <recommendedName>
        <fullName evidence="2">polynucleotide adenylyltransferase</fullName>
        <ecNumber evidence="2">2.7.7.19</ecNumber>
    </recommendedName>
</protein>
<dbReference type="Proteomes" id="UP001220324">
    <property type="component" value="Unassembled WGS sequence"/>
</dbReference>
<dbReference type="PANTHER" id="PTHR23092">
    <property type="entry name" value="POLY(A) RNA POLYMERASE"/>
    <property type="match status" value="1"/>
</dbReference>
<feature type="compositionally biased region" description="Basic and acidic residues" evidence="5">
    <location>
        <begin position="15"/>
        <end position="38"/>
    </location>
</feature>
<name>A0AAD6D417_9EURO</name>
<dbReference type="GO" id="GO:0005730">
    <property type="term" value="C:nucleolus"/>
    <property type="evidence" value="ECO:0007669"/>
    <property type="project" value="TreeGrafter"/>
</dbReference>
<dbReference type="SUPFAM" id="SSF81301">
    <property type="entry name" value="Nucleotidyltransferase"/>
    <property type="match status" value="1"/>
</dbReference>
<feature type="compositionally biased region" description="Pro residues" evidence="5">
    <location>
        <begin position="597"/>
        <end position="616"/>
    </location>
</feature>
<dbReference type="InterPro" id="IPR045862">
    <property type="entry name" value="Trf4-like"/>
</dbReference>
<gene>
    <name evidence="8" type="ORF">N7494_002548</name>
</gene>
<dbReference type="Gene3D" id="3.30.460.10">
    <property type="entry name" value="Beta Polymerase, domain 2"/>
    <property type="match status" value="1"/>
</dbReference>
<proteinExistence type="inferred from homology"/>
<dbReference type="EMBL" id="JAQIZZ010000002">
    <property type="protein sequence ID" value="KAJ5553170.1"/>
    <property type="molecule type" value="Genomic_DNA"/>
</dbReference>
<dbReference type="GO" id="GO:0010605">
    <property type="term" value="P:negative regulation of macromolecule metabolic process"/>
    <property type="evidence" value="ECO:0007669"/>
    <property type="project" value="UniProtKB-ARBA"/>
</dbReference>
<organism evidence="8 9">
    <name type="scientific">Penicillium frequentans</name>
    <dbReference type="NCBI Taxonomy" id="3151616"/>
    <lineage>
        <taxon>Eukaryota</taxon>
        <taxon>Fungi</taxon>
        <taxon>Dikarya</taxon>
        <taxon>Ascomycota</taxon>
        <taxon>Pezizomycotina</taxon>
        <taxon>Eurotiomycetes</taxon>
        <taxon>Eurotiomycetidae</taxon>
        <taxon>Eurotiales</taxon>
        <taxon>Aspergillaceae</taxon>
        <taxon>Penicillium</taxon>
    </lineage>
</organism>
<feature type="region of interest" description="Disordered" evidence="5">
    <location>
        <begin position="184"/>
        <end position="242"/>
    </location>
</feature>
<dbReference type="GO" id="GO:0046872">
    <property type="term" value="F:metal ion binding"/>
    <property type="evidence" value="ECO:0007669"/>
    <property type="project" value="UniProtKB-KW"/>
</dbReference>
<dbReference type="Gene3D" id="1.10.1410.10">
    <property type="match status" value="1"/>
</dbReference>
<feature type="compositionally biased region" description="Acidic residues" evidence="5">
    <location>
        <begin position="83"/>
        <end position="98"/>
    </location>
</feature>
<dbReference type="EC" id="2.7.7.19" evidence="2"/>
<dbReference type="Pfam" id="PF22600">
    <property type="entry name" value="MTPAP-like_central"/>
    <property type="match status" value="1"/>
</dbReference>
<dbReference type="GO" id="GO:1990817">
    <property type="term" value="F:poly(A) RNA polymerase activity"/>
    <property type="evidence" value="ECO:0007669"/>
    <property type="project" value="UniProtKB-EC"/>
</dbReference>
<dbReference type="InterPro" id="IPR054708">
    <property type="entry name" value="MTPAP-like_central"/>
</dbReference>
<dbReference type="GO" id="GO:0043634">
    <property type="term" value="P:polyadenylation-dependent ncRNA catabolic process"/>
    <property type="evidence" value="ECO:0007669"/>
    <property type="project" value="TreeGrafter"/>
</dbReference>
<evidence type="ECO:0000256" key="2">
    <source>
        <dbReference type="ARBA" id="ARBA00012388"/>
    </source>
</evidence>
<evidence type="ECO:0000313" key="8">
    <source>
        <dbReference type="EMBL" id="KAJ5553170.1"/>
    </source>
</evidence>
<dbReference type="CDD" id="cd05402">
    <property type="entry name" value="NT_PAP_TUTase"/>
    <property type="match status" value="1"/>
</dbReference>
<feature type="domain" description="PAP-associated" evidence="6">
    <location>
        <begin position="473"/>
        <end position="524"/>
    </location>
</feature>
<feature type="compositionally biased region" description="Basic and acidic residues" evidence="5">
    <location>
        <begin position="193"/>
        <end position="202"/>
    </location>
</feature>
<evidence type="ECO:0000256" key="1">
    <source>
        <dbReference type="ARBA" id="ARBA00008593"/>
    </source>
</evidence>
<feature type="region of interest" description="Disordered" evidence="5">
    <location>
        <begin position="1"/>
        <end position="148"/>
    </location>
</feature>
<keyword evidence="4" id="KW-0460">Magnesium</keyword>
<dbReference type="InterPro" id="IPR002058">
    <property type="entry name" value="PAP_assoc"/>
</dbReference>
<keyword evidence="3" id="KW-0479">Metal-binding</keyword>
<accession>A0AAD6D417</accession>
<evidence type="ECO:0000259" key="6">
    <source>
        <dbReference type="Pfam" id="PF03828"/>
    </source>
</evidence>
<evidence type="ECO:0000256" key="3">
    <source>
        <dbReference type="ARBA" id="ARBA00022723"/>
    </source>
</evidence>
<dbReference type="GO" id="GO:0003729">
    <property type="term" value="F:mRNA binding"/>
    <property type="evidence" value="ECO:0007669"/>
    <property type="project" value="TreeGrafter"/>
</dbReference>
<dbReference type="GO" id="GO:0031499">
    <property type="term" value="C:TRAMP complex"/>
    <property type="evidence" value="ECO:0007669"/>
    <property type="project" value="TreeGrafter"/>
</dbReference>
<evidence type="ECO:0000259" key="7">
    <source>
        <dbReference type="Pfam" id="PF22600"/>
    </source>
</evidence>
<dbReference type="PANTHER" id="PTHR23092:SF15">
    <property type="entry name" value="INACTIVE NON-CANONICAL POLY(A) RNA POLYMERASE PROTEIN TRF4-2-RELATED"/>
    <property type="match status" value="1"/>
</dbReference>
<dbReference type="Pfam" id="PF03828">
    <property type="entry name" value="PAP_assoc"/>
    <property type="match status" value="1"/>
</dbReference>
<feature type="region of interest" description="Disordered" evidence="5">
    <location>
        <begin position="593"/>
        <end position="616"/>
    </location>
</feature>
<reference evidence="8 9" key="1">
    <citation type="journal article" date="2023" name="IMA Fungus">
        <title>Comparative genomic study of the Penicillium genus elucidates a diverse pangenome and 15 lateral gene transfer events.</title>
        <authorList>
            <person name="Petersen C."/>
            <person name="Sorensen T."/>
            <person name="Nielsen M.R."/>
            <person name="Sondergaard T.E."/>
            <person name="Sorensen J.L."/>
            <person name="Fitzpatrick D.A."/>
            <person name="Frisvad J.C."/>
            <person name="Nielsen K.L."/>
        </authorList>
    </citation>
    <scope>NUCLEOTIDE SEQUENCE [LARGE SCALE GENOMIC DNA]</scope>
    <source>
        <strain evidence="8 9">IBT 35679</strain>
    </source>
</reference>
<dbReference type="FunFam" id="3.30.460.10:FF:000031">
    <property type="entry name" value="Topoisomerase family protein Trf4"/>
    <property type="match status" value="1"/>
</dbReference>
<dbReference type="GO" id="GO:0031123">
    <property type="term" value="P:RNA 3'-end processing"/>
    <property type="evidence" value="ECO:0007669"/>
    <property type="project" value="TreeGrafter"/>
</dbReference>
<sequence>MPAPFQFRGNGPQNDRYDRYDRARGPRDQRRPPRRPEFTFRVPRPTAERPLLSTKRETTPEQLQGDEASDKPVLKFAALDTLSDSEEAEMDFSDDSDEEARPRKRRALGSDGQNDSSVLLLPPAPTSKWSNPDPYTALPPPDESQHKRVDVVKLIRKARLANAAPSKQNDAVVDNQDFISLGMIDGSTGAGSKESEDSENRAPENAPKGPRGMEIKGAATKRARDEDQPKGYSPKIGKPQRRYNSDASILSDWRPLPGQNPAPWMADVHPNLNPAARLHNEIVAFYSWVRPHMYEQYVREDLISRLETAFQNRYGNIQLRPFGSFASGLYLPVADIDLVLLSTQFLDRGNKFYGVRKGQIYAFSAFVRDLNIAVPGSIETIAHARVPILKFIDRLTGLRVDLSFDNDSGILANRTFQGWKEQFPAMPLIVSVIKQFLLLRGLNEVATGGLGGFSITCLVASLLQHMPKEDQQNVGHVLLEFFNFYGNRFKYRDVGIRMEPPEFTNKYFGSRDRLYIEDPNNSTNDISGGTREIGLIFRAFADAHRALKGRLDSFKDGSKPSMLDAIIAANFDEYAEQRRQLRYVFDTSKQFAKYRNVPPPPPVEEEAPAPPPPTSP</sequence>
<evidence type="ECO:0000256" key="4">
    <source>
        <dbReference type="ARBA" id="ARBA00022842"/>
    </source>
</evidence>
<evidence type="ECO:0000256" key="5">
    <source>
        <dbReference type="SAM" id="MobiDB-lite"/>
    </source>
</evidence>
<comment type="caution">
    <text evidence="8">The sequence shown here is derived from an EMBL/GenBank/DDBJ whole genome shotgun (WGS) entry which is preliminary data.</text>
</comment>
<feature type="domain" description="Poly(A) RNA polymerase mitochondrial-like central palm" evidence="7">
    <location>
        <begin position="278"/>
        <end position="417"/>
    </location>
</feature>
<comment type="similarity">
    <text evidence="1">Belongs to the DNA polymerase type-B-like family.</text>
</comment>
<dbReference type="SUPFAM" id="SSF81631">
    <property type="entry name" value="PAP/OAS1 substrate-binding domain"/>
    <property type="match status" value="1"/>
</dbReference>
<dbReference type="AlphaFoldDB" id="A0AAD6D417"/>
<evidence type="ECO:0000313" key="9">
    <source>
        <dbReference type="Proteomes" id="UP001220324"/>
    </source>
</evidence>